<dbReference type="InterPro" id="IPR023302">
    <property type="entry name" value="Pept_S9A_N"/>
</dbReference>
<dbReference type="Gene3D" id="3.40.50.150">
    <property type="entry name" value="Vaccinia Virus protein VP39"/>
    <property type="match status" value="1"/>
</dbReference>
<dbReference type="Pfam" id="PF00326">
    <property type="entry name" value="Peptidase_S9"/>
    <property type="match status" value="1"/>
</dbReference>
<gene>
    <name evidence="11" type="ORF">CTAYLR_009386</name>
</gene>
<dbReference type="InterPro" id="IPR029058">
    <property type="entry name" value="AB_hydrolase_fold"/>
</dbReference>
<organism evidence="11 12">
    <name type="scientific">Chrysophaeum taylorii</name>
    <dbReference type="NCBI Taxonomy" id="2483200"/>
    <lineage>
        <taxon>Eukaryota</taxon>
        <taxon>Sar</taxon>
        <taxon>Stramenopiles</taxon>
        <taxon>Ochrophyta</taxon>
        <taxon>Pelagophyceae</taxon>
        <taxon>Pelagomonadales</taxon>
        <taxon>Pelagomonadaceae</taxon>
        <taxon>Chrysophaeum</taxon>
    </lineage>
</organism>
<dbReference type="Gene3D" id="3.40.50.1820">
    <property type="entry name" value="alpha/beta hydrolase"/>
    <property type="match status" value="1"/>
</dbReference>
<dbReference type="GO" id="GO:0032259">
    <property type="term" value="P:methylation"/>
    <property type="evidence" value="ECO:0007669"/>
    <property type="project" value="InterPro"/>
</dbReference>
<dbReference type="Proteomes" id="UP001230188">
    <property type="component" value="Unassembled WGS sequence"/>
</dbReference>
<evidence type="ECO:0000259" key="10">
    <source>
        <dbReference type="Pfam" id="PF02897"/>
    </source>
</evidence>
<keyword evidence="4" id="KW-0720">Serine protease</keyword>
<dbReference type="EMBL" id="JAQMWT010000135">
    <property type="protein sequence ID" value="KAJ8609695.1"/>
    <property type="molecule type" value="Genomic_DNA"/>
</dbReference>
<keyword evidence="12" id="KW-1185">Reference proteome</keyword>
<dbReference type="PRINTS" id="PR00862">
    <property type="entry name" value="PROLIGOPTASE"/>
</dbReference>
<dbReference type="GO" id="GO:0006508">
    <property type="term" value="P:proteolysis"/>
    <property type="evidence" value="ECO:0007669"/>
    <property type="project" value="UniProtKB-KW"/>
</dbReference>
<evidence type="ECO:0000259" key="8">
    <source>
        <dbReference type="Pfam" id="PF00326"/>
    </source>
</evidence>
<evidence type="ECO:0000256" key="3">
    <source>
        <dbReference type="ARBA" id="ARBA00022801"/>
    </source>
</evidence>
<sequence length="1023" mass="113723">MVQRRRRLVSGLVAHVASTSALSAEIRPPVARREAQEVLFGAVPGENRGTRPMTPPRRLVDEYYWMRDDKRESPEVLEHLRLENAHTDAKTQHLGALRELLYAEMLSHLREDDESVPCSSEDGFEYSWRTVKGEPFRQFARRRRGETSATVFLDVNAVSRTLCSKPAMCDVSEVVPSPDGDLFAFTLDESGYETYDVRIRAMDGVGEDEVLRDTAGSICWGDSATLYYVKHDDAHRPFEVWRHALGRPQAEDELLFSEPDERYNVRCWRELDGSMVVVESESKETSELRFVRTTGGTPTLVRARREGVAYTIASHAPSRRIFVTSNEDGKVNRAVYVASMDAPSEWHEVVAHSENRSLTGALVAFRDFVVVAGREHGFAQVWTLDPTNNNDNDNKLVPILEDNAAKTVRVDENRAFAASKLRLGLSSMTRPRAIVDFDVEARTFETLKVTPVPNYDESLYATRRVECVARDGVKIPMTLLWRPDRLSSKPAVHLYGYGSYGVSMDPEFAASRLPLVDRGVVYAIAHVRGGGEMGKWAWYESSGKYLNKKNTFYDFVDCARNLDDLYPGSQISIEGRSAGGLLVGNACNLAPELFTACIAGVPFVDLAVTMCDPSIPLTTEEWCEWGNPNELEYFEYMLSYSPINQVRAGAEYPAMLLVAGLNDPRVAYWEPAKFALVLRDKHHHHLVVRCPHSYKWRVRDWVRRTAAGERAVRNGRDVLGFLVTAEEGAALRAALCADDIARRVLNACTLVASTPVPKEKLVETLLRLYDGLGDGAVAKLVVHGAEDGRLKQSLLESIPESASLAARGYSHVLGVEVIDGEVFVGAWAARDEYAPIVGDGRVSRAYWKLAEAARWRPIGARVVDVGAAPGGWTQYCLEDCECELVVAVDPADLDRRLASGLPRLVHARRRLEDAADALQTHRPFDACVCDANCHPNAAVRGILRFVVPVLRRGATLVLTLKQPNATNKNSDADDAFADLVAELEAHSFTSVRVAWLWANARKERTLGAIYDGPSSPPPPDREG</sequence>
<dbReference type="GO" id="GO:0008168">
    <property type="term" value="F:methyltransferase activity"/>
    <property type="evidence" value="ECO:0007669"/>
    <property type="project" value="InterPro"/>
</dbReference>
<dbReference type="InterPro" id="IPR002470">
    <property type="entry name" value="Peptidase_S9A"/>
</dbReference>
<dbReference type="InterPro" id="IPR002877">
    <property type="entry name" value="RNA_MeTrfase_FtsJ_dom"/>
</dbReference>
<dbReference type="CDD" id="cd02440">
    <property type="entry name" value="AdoMet_MTases"/>
    <property type="match status" value="1"/>
</dbReference>
<evidence type="ECO:0000313" key="12">
    <source>
        <dbReference type="Proteomes" id="UP001230188"/>
    </source>
</evidence>
<keyword evidence="3" id="KW-0378">Hydrolase</keyword>
<dbReference type="PANTHER" id="PTHR11757">
    <property type="entry name" value="PROTEASE FAMILY S9A OLIGOPEPTIDASE"/>
    <property type="match status" value="1"/>
</dbReference>
<name>A0AAD7XQ11_9STRA</name>
<feature type="domain" description="Peptidase S9 prolyl oligopeptidase catalytic" evidence="8">
    <location>
        <begin position="511"/>
        <end position="689"/>
    </location>
</feature>
<evidence type="ECO:0000256" key="4">
    <source>
        <dbReference type="ARBA" id="ARBA00022825"/>
    </source>
</evidence>
<dbReference type="Pfam" id="PF01728">
    <property type="entry name" value="FtsJ"/>
    <property type="match status" value="1"/>
</dbReference>
<comment type="caution">
    <text evidence="11">The sequence shown here is derived from an EMBL/GenBank/DDBJ whole genome shotgun (WGS) entry which is preliminary data.</text>
</comment>
<feature type="domain" description="Peptidase S9A N-terminal" evidence="10">
    <location>
        <begin position="48"/>
        <end position="448"/>
    </location>
</feature>
<proteinExistence type="inferred from homology"/>
<dbReference type="AlphaFoldDB" id="A0AAD7XQ11"/>
<protein>
    <recommendedName>
        <fullName evidence="5">Prolyl endopeptidase-like</fullName>
    </recommendedName>
    <alternativeName>
        <fullName evidence="6">Prolylendopeptidase-like</fullName>
    </alternativeName>
</protein>
<comment type="function">
    <text evidence="7">Serine peptidase whose precise substrate specificity remains unclear. Does not cleave peptides after a arginine or lysine residue. Regulates trans-Golgi network morphology and sorting by regulating the membrane binding of the AP-1 complex. May play a role in the regulation of synaptic vesicle exocytosis.</text>
</comment>
<evidence type="ECO:0000259" key="9">
    <source>
        <dbReference type="Pfam" id="PF01728"/>
    </source>
</evidence>
<reference evidence="11" key="1">
    <citation type="submission" date="2023-01" db="EMBL/GenBank/DDBJ databases">
        <title>Metagenome sequencing of chrysophaentin producing Chrysophaeum taylorii.</title>
        <authorList>
            <person name="Davison J."/>
            <person name="Bewley C."/>
        </authorList>
    </citation>
    <scope>NUCLEOTIDE SEQUENCE</scope>
    <source>
        <strain evidence="11">NIES-1699</strain>
    </source>
</reference>
<dbReference type="InterPro" id="IPR001375">
    <property type="entry name" value="Peptidase_S9_cat"/>
</dbReference>
<dbReference type="PANTHER" id="PTHR11757:SF19">
    <property type="entry name" value="PROLYL ENDOPEPTIDASE-LIKE"/>
    <property type="match status" value="1"/>
</dbReference>
<dbReference type="SUPFAM" id="SSF50993">
    <property type="entry name" value="Peptidase/esterase 'gauge' domain"/>
    <property type="match status" value="1"/>
</dbReference>
<evidence type="ECO:0000256" key="1">
    <source>
        <dbReference type="ARBA" id="ARBA00005228"/>
    </source>
</evidence>
<evidence type="ECO:0000256" key="5">
    <source>
        <dbReference type="ARBA" id="ARBA00039290"/>
    </source>
</evidence>
<keyword evidence="2" id="KW-0645">Protease</keyword>
<evidence type="ECO:0000256" key="7">
    <source>
        <dbReference type="ARBA" id="ARBA00045448"/>
    </source>
</evidence>
<dbReference type="InterPro" id="IPR029063">
    <property type="entry name" value="SAM-dependent_MTases_sf"/>
</dbReference>
<dbReference type="Gene3D" id="2.130.10.120">
    <property type="entry name" value="Prolyl oligopeptidase, N-terminal domain"/>
    <property type="match status" value="1"/>
</dbReference>
<dbReference type="Pfam" id="PF02897">
    <property type="entry name" value="Peptidase_S9_N"/>
    <property type="match status" value="1"/>
</dbReference>
<dbReference type="SUPFAM" id="SSF53335">
    <property type="entry name" value="S-adenosyl-L-methionine-dependent methyltransferases"/>
    <property type="match status" value="1"/>
</dbReference>
<comment type="similarity">
    <text evidence="1">Belongs to the peptidase S9A family.</text>
</comment>
<evidence type="ECO:0000313" key="11">
    <source>
        <dbReference type="EMBL" id="KAJ8609695.1"/>
    </source>
</evidence>
<evidence type="ECO:0000256" key="2">
    <source>
        <dbReference type="ARBA" id="ARBA00022670"/>
    </source>
</evidence>
<evidence type="ECO:0000256" key="6">
    <source>
        <dbReference type="ARBA" id="ARBA00042165"/>
    </source>
</evidence>
<dbReference type="InterPro" id="IPR051543">
    <property type="entry name" value="Serine_Peptidase_S9A"/>
</dbReference>
<dbReference type="SUPFAM" id="SSF53474">
    <property type="entry name" value="alpha/beta-Hydrolases"/>
    <property type="match status" value="1"/>
</dbReference>
<accession>A0AAD7XQ11</accession>
<dbReference type="GO" id="GO:0004252">
    <property type="term" value="F:serine-type endopeptidase activity"/>
    <property type="evidence" value="ECO:0007669"/>
    <property type="project" value="InterPro"/>
</dbReference>
<feature type="domain" description="Ribosomal RNA methyltransferase FtsJ" evidence="9">
    <location>
        <begin position="842"/>
        <end position="932"/>
    </location>
</feature>